<evidence type="ECO:0000313" key="1">
    <source>
        <dbReference type="EMBL" id="KAJ5356239.1"/>
    </source>
</evidence>
<keyword evidence="2" id="KW-1185">Reference proteome</keyword>
<dbReference type="RefSeq" id="XP_056574386.1">
    <property type="nucleotide sequence ID" value="XM_056728571.1"/>
</dbReference>
<dbReference type="OrthoDB" id="3898763at2759"/>
<dbReference type="GeneID" id="81467754"/>
<dbReference type="AlphaFoldDB" id="A0A9W9RCA6"/>
<reference evidence="1" key="2">
    <citation type="journal article" date="2023" name="IMA Fungus">
        <title>Comparative genomic study of the Penicillium genus elucidates a diverse pangenome and 15 lateral gene transfer events.</title>
        <authorList>
            <person name="Petersen C."/>
            <person name="Sorensen T."/>
            <person name="Nielsen M.R."/>
            <person name="Sondergaard T.E."/>
            <person name="Sorensen J.L."/>
            <person name="Fitzpatrick D.A."/>
            <person name="Frisvad J.C."/>
            <person name="Nielsen K.L."/>
        </authorList>
    </citation>
    <scope>NUCLEOTIDE SEQUENCE</scope>
    <source>
        <strain evidence="1">IBT 3081</strain>
    </source>
</reference>
<protein>
    <submittedName>
        <fullName evidence="1">Uncharacterized protein</fullName>
    </submittedName>
</protein>
<reference evidence="1" key="1">
    <citation type="submission" date="2022-12" db="EMBL/GenBank/DDBJ databases">
        <authorList>
            <person name="Petersen C."/>
        </authorList>
    </citation>
    <scope>NUCLEOTIDE SEQUENCE</scope>
    <source>
        <strain evidence="1">IBT 3081</strain>
    </source>
</reference>
<evidence type="ECO:0000313" key="2">
    <source>
        <dbReference type="Proteomes" id="UP001147752"/>
    </source>
</evidence>
<dbReference type="EMBL" id="JAPZBT010000006">
    <property type="protein sequence ID" value="KAJ5356239.1"/>
    <property type="molecule type" value="Genomic_DNA"/>
</dbReference>
<gene>
    <name evidence="1" type="ORF">N7517_010848</name>
</gene>
<dbReference type="Proteomes" id="UP001147752">
    <property type="component" value="Unassembled WGS sequence"/>
</dbReference>
<organism evidence="1 2">
    <name type="scientific">Penicillium concentricum</name>
    <dbReference type="NCBI Taxonomy" id="293559"/>
    <lineage>
        <taxon>Eukaryota</taxon>
        <taxon>Fungi</taxon>
        <taxon>Dikarya</taxon>
        <taxon>Ascomycota</taxon>
        <taxon>Pezizomycotina</taxon>
        <taxon>Eurotiomycetes</taxon>
        <taxon>Eurotiomycetidae</taxon>
        <taxon>Eurotiales</taxon>
        <taxon>Aspergillaceae</taxon>
        <taxon>Penicillium</taxon>
    </lineage>
</organism>
<sequence length="229" mass="25337">MAQAPNLIYNPTFFTAEWRVNGLWNRLLHQAAENALGMNGNWQISPEAMPNFGDTNDYKADLLVSRISPLNWNPNLYNIGTPFIHFEGKGAAGQSWTQIRYQIEVWCSRNAEFAPGKPCWAIGAKGSAVKMWLYSTSIDWENQNNNTINSRMIPIYLNAQGQIVLDLVTGQGATRVYYNPLIAADGGNPIQCNGNIGVGGDIWEILRLMFTHPTGDGAGIINPIHGFVP</sequence>
<accession>A0A9W9RCA6</accession>
<name>A0A9W9RCA6_9EURO</name>
<comment type="caution">
    <text evidence="1">The sequence shown here is derived from an EMBL/GenBank/DDBJ whole genome shotgun (WGS) entry which is preliminary data.</text>
</comment>
<proteinExistence type="predicted"/>